<evidence type="ECO:0000256" key="2">
    <source>
        <dbReference type="SAM" id="SignalP"/>
    </source>
</evidence>
<dbReference type="AlphaFoldDB" id="A0A561UN91"/>
<feature type="compositionally biased region" description="Pro residues" evidence="1">
    <location>
        <begin position="52"/>
        <end position="64"/>
    </location>
</feature>
<dbReference type="PROSITE" id="PS51257">
    <property type="entry name" value="PROKAR_LIPOPROTEIN"/>
    <property type="match status" value="1"/>
</dbReference>
<gene>
    <name evidence="3" type="ORF">FHX73_114715</name>
</gene>
<dbReference type="OrthoDB" id="4159552at2"/>
<comment type="caution">
    <text evidence="3">The sequence shown here is derived from an EMBL/GenBank/DDBJ whole genome shotgun (WGS) entry which is preliminary data.</text>
</comment>
<accession>A0A561UN91</accession>
<feature type="compositionally biased region" description="Low complexity" evidence="1">
    <location>
        <begin position="22"/>
        <end position="51"/>
    </location>
</feature>
<keyword evidence="4" id="KW-1185">Reference proteome</keyword>
<dbReference type="RefSeq" id="WP_145906876.1">
    <property type="nucleotide sequence ID" value="NZ_BAAAMZ010000003.1"/>
</dbReference>
<proteinExistence type="predicted"/>
<organism evidence="3 4">
    <name type="scientific">Kitasatospora viridis</name>
    <dbReference type="NCBI Taxonomy" id="281105"/>
    <lineage>
        <taxon>Bacteria</taxon>
        <taxon>Bacillati</taxon>
        <taxon>Actinomycetota</taxon>
        <taxon>Actinomycetes</taxon>
        <taxon>Kitasatosporales</taxon>
        <taxon>Streptomycetaceae</taxon>
        <taxon>Kitasatospora</taxon>
    </lineage>
</organism>
<evidence type="ECO:0008006" key="5">
    <source>
        <dbReference type="Google" id="ProtNLM"/>
    </source>
</evidence>
<reference evidence="3 4" key="1">
    <citation type="submission" date="2019-06" db="EMBL/GenBank/DDBJ databases">
        <title>Sequencing the genomes of 1000 actinobacteria strains.</title>
        <authorList>
            <person name="Klenk H.-P."/>
        </authorList>
    </citation>
    <scope>NUCLEOTIDE SEQUENCE [LARGE SCALE GENOMIC DNA]</scope>
    <source>
        <strain evidence="3 4">DSM 44826</strain>
    </source>
</reference>
<dbReference type="EMBL" id="VIWT01000001">
    <property type="protein sequence ID" value="TWG00835.1"/>
    <property type="molecule type" value="Genomic_DNA"/>
</dbReference>
<name>A0A561UN91_9ACTN</name>
<evidence type="ECO:0000256" key="1">
    <source>
        <dbReference type="SAM" id="MobiDB-lite"/>
    </source>
</evidence>
<dbReference type="Proteomes" id="UP000317940">
    <property type="component" value="Unassembled WGS sequence"/>
</dbReference>
<protein>
    <recommendedName>
        <fullName evidence="5">LppP/LprE lipoprotein</fullName>
    </recommendedName>
</protein>
<evidence type="ECO:0000313" key="3">
    <source>
        <dbReference type="EMBL" id="TWG00835.1"/>
    </source>
</evidence>
<sequence>MPRIRTAAALLTALLALTACGQQRPGHPGAAPGYSAPASPSPAASASLCPGETPPPPPPPPPSPTATDEDGEPILPPSPEAPAAGAEVPNYQDNHRFQEQLPLTGPQRCQGLAEAAALKAALERLRQSHRTTADDLRAQLGSLGYSPDQLQLTSGTADDLAFTIDHSPVCLDGRLTPLLSEAVPYAGYSDSTHCRRPRGGH</sequence>
<feature type="region of interest" description="Disordered" evidence="1">
    <location>
        <begin position="22"/>
        <end position="87"/>
    </location>
</feature>
<feature type="signal peptide" evidence="2">
    <location>
        <begin position="1"/>
        <end position="21"/>
    </location>
</feature>
<feature type="chain" id="PRO_5038778285" description="LppP/LprE lipoprotein" evidence="2">
    <location>
        <begin position="22"/>
        <end position="201"/>
    </location>
</feature>
<evidence type="ECO:0000313" key="4">
    <source>
        <dbReference type="Proteomes" id="UP000317940"/>
    </source>
</evidence>
<keyword evidence="2" id="KW-0732">Signal</keyword>